<proteinExistence type="predicted"/>
<evidence type="ECO:0000313" key="5">
    <source>
        <dbReference type="Proteomes" id="UP000245535"/>
    </source>
</evidence>
<dbReference type="Pfam" id="PF00685">
    <property type="entry name" value="Sulfotransfer_1"/>
    <property type="match status" value="1"/>
</dbReference>
<keyword evidence="5" id="KW-1185">Reference proteome</keyword>
<dbReference type="PANTHER" id="PTHR10605:SF56">
    <property type="entry name" value="BIFUNCTIONAL HEPARAN SULFATE N-DEACETYLASE_N-SULFOTRANSFERASE"/>
    <property type="match status" value="1"/>
</dbReference>
<evidence type="ECO:0000256" key="2">
    <source>
        <dbReference type="ARBA" id="ARBA00023180"/>
    </source>
</evidence>
<dbReference type="AlphaFoldDB" id="A0A316A0W6"/>
<dbReference type="InterPro" id="IPR027417">
    <property type="entry name" value="P-loop_NTPase"/>
</dbReference>
<evidence type="ECO:0000259" key="3">
    <source>
        <dbReference type="Pfam" id="PF00685"/>
    </source>
</evidence>
<evidence type="ECO:0000313" key="4">
    <source>
        <dbReference type="EMBL" id="PWJ43297.1"/>
    </source>
</evidence>
<evidence type="ECO:0000256" key="1">
    <source>
        <dbReference type="ARBA" id="ARBA00022679"/>
    </source>
</evidence>
<dbReference type="InterPro" id="IPR000863">
    <property type="entry name" value="Sulfotransferase_dom"/>
</dbReference>
<gene>
    <name evidence="4" type="ORF">BC781_102846</name>
</gene>
<dbReference type="Gene3D" id="3.40.50.300">
    <property type="entry name" value="P-loop containing nucleotide triphosphate hydrolases"/>
    <property type="match status" value="1"/>
</dbReference>
<feature type="domain" description="Sulfotransferase" evidence="3">
    <location>
        <begin position="8"/>
        <end position="224"/>
    </location>
</feature>
<dbReference type="PANTHER" id="PTHR10605">
    <property type="entry name" value="HEPARAN SULFATE SULFOTRANSFERASE"/>
    <property type="match status" value="1"/>
</dbReference>
<dbReference type="RefSeq" id="WP_109617728.1">
    <property type="nucleotide sequence ID" value="NZ_QGDO01000002.1"/>
</dbReference>
<accession>A0A316A0W6</accession>
<dbReference type="EMBL" id="QGDO01000002">
    <property type="protein sequence ID" value="PWJ43297.1"/>
    <property type="molecule type" value="Genomic_DNA"/>
</dbReference>
<dbReference type="OrthoDB" id="981508at2"/>
<dbReference type="SUPFAM" id="SSF52540">
    <property type="entry name" value="P-loop containing nucleoside triphosphate hydrolases"/>
    <property type="match status" value="1"/>
</dbReference>
<protein>
    <submittedName>
        <fullName evidence="4">Sulfotransferase domain-containing protein</fullName>
    </submittedName>
</protein>
<sequence>MSNQPKLDFILIGAMKSGTTSLADNLAVHPQINFSEPKEPHFFCNSDWRKRLKEYEKCFKLNDQNLLRGEGTTSYAKYPMHPHIVEDLYEYNPNLKIIYLMREPVSRAISHYIHCVLRKFEHEKEINKALLNNSEYVNTGRYYMQIEPYLNVFGRHQVLLLPFEEYIQNSIGTYEKIANFLEIEKDPFLKQKVTHSNRGIGLYRDDQRVDKLLTNSSLTKLKDLFPQSLRTFVAKSLYQLTRSKVSEVPKVNDRVKEYIYRASRGDLNKIEDLLGYRVDSWHKYSSKSVENLNI</sequence>
<dbReference type="Proteomes" id="UP000245535">
    <property type="component" value="Unassembled WGS sequence"/>
</dbReference>
<reference evidence="4 5" key="1">
    <citation type="submission" date="2018-03" db="EMBL/GenBank/DDBJ databases">
        <title>Genomic Encyclopedia of Archaeal and Bacterial Type Strains, Phase II (KMG-II): from individual species to whole genera.</title>
        <authorList>
            <person name="Goeker M."/>
        </authorList>
    </citation>
    <scope>NUCLEOTIDE SEQUENCE [LARGE SCALE GENOMIC DNA]</scope>
    <source>
        <strain evidence="4 5">DSM 28229</strain>
    </source>
</reference>
<keyword evidence="2" id="KW-0325">Glycoprotein</keyword>
<name>A0A316A0W6_SEDFL</name>
<comment type="caution">
    <text evidence="4">The sequence shown here is derived from an EMBL/GenBank/DDBJ whole genome shotgun (WGS) entry which is preliminary data.</text>
</comment>
<keyword evidence="1 4" id="KW-0808">Transferase</keyword>
<dbReference type="GO" id="GO:0008146">
    <property type="term" value="F:sulfotransferase activity"/>
    <property type="evidence" value="ECO:0007669"/>
    <property type="project" value="InterPro"/>
</dbReference>
<organism evidence="4 5">
    <name type="scientific">Sediminitomix flava</name>
    <dbReference type="NCBI Taxonomy" id="379075"/>
    <lineage>
        <taxon>Bacteria</taxon>
        <taxon>Pseudomonadati</taxon>
        <taxon>Bacteroidota</taxon>
        <taxon>Cytophagia</taxon>
        <taxon>Cytophagales</taxon>
        <taxon>Flammeovirgaceae</taxon>
        <taxon>Sediminitomix</taxon>
    </lineage>
</organism>
<dbReference type="InterPro" id="IPR037359">
    <property type="entry name" value="NST/OST"/>
</dbReference>